<protein>
    <submittedName>
        <fullName evidence="3">Alpha-amylase family glycosyl hydrolase</fullName>
    </submittedName>
</protein>
<name>A0ABT8K8R2_9MICO</name>
<dbReference type="CDD" id="cd11332">
    <property type="entry name" value="AmyAc_OligoGlu_TS"/>
    <property type="match status" value="1"/>
</dbReference>
<dbReference type="Pfam" id="PF00128">
    <property type="entry name" value="Alpha-amylase"/>
    <property type="match status" value="1"/>
</dbReference>
<dbReference type="Proteomes" id="UP001174208">
    <property type="component" value="Unassembled WGS sequence"/>
</dbReference>
<organism evidence="3 4">
    <name type="scientific">Leifsonia williamsii</name>
    <dbReference type="NCBI Taxonomy" id="3035919"/>
    <lineage>
        <taxon>Bacteria</taxon>
        <taxon>Bacillati</taxon>
        <taxon>Actinomycetota</taxon>
        <taxon>Actinomycetes</taxon>
        <taxon>Micrococcales</taxon>
        <taxon>Microbacteriaceae</taxon>
        <taxon>Leifsonia</taxon>
    </lineage>
</organism>
<dbReference type="SMART" id="SM00642">
    <property type="entry name" value="Aamy"/>
    <property type="match status" value="1"/>
</dbReference>
<dbReference type="InterPro" id="IPR006047">
    <property type="entry name" value="GH13_cat_dom"/>
</dbReference>
<comment type="similarity">
    <text evidence="1">Belongs to the glycosyl hydrolase 13 family.</text>
</comment>
<dbReference type="InterPro" id="IPR045857">
    <property type="entry name" value="O16G_dom_2"/>
</dbReference>
<evidence type="ECO:0000313" key="4">
    <source>
        <dbReference type="Proteomes" id="UP001174208"/>
    </source>
</evidence>
<keyword evidence="4" id="KW-1185">Reference proteome</keyword>
<accession>A0ABT8K8R2</accession>
<feature type="domain" description="Glycosyl hydrolase family 13 catalytic" evidence="2">
    <location>
        <begin position="29"/>
        <end position="435"/>
    </location>
</feature>
<reference evidence="3" key="1">
    <citation type="submission" date="2023-06" db="EMBL/GenBank/DDBJ databases">
        <title>MT1 and MT2 Draft Genomes of Novel Species.</title>
        <authorList>
            <person name="Venkateswaran K."/>
        </authorList>
    </citation>
    <scope>NUCLEOTIDE SEQUENCE</scope>
    <source>
        <strain evidence="3">F6_8S_P_1B</strain>
    </source>
</reference>
<proteinExistence type="inferred from homology"/>
<evidence type="ECO:0000313" key="3">
    <source>
        <dbReference type="EMBL" id="MDN4613860.1"/>
    </source>
</evidence>
<dbReference type="SUPFAM" id="SSF51445">
    <property type="entry name" value="(Trans)glycosidases"/>
    <property type="match status" value="1"/>
</dbReference>
<keyword evidence="3" id="KW-0378">Hydrolase</keyword>
<evidence type="ECO:0000256" key="1">
    <source>
        <dbReference type="ARBA" id="ARBA00008061"/>
    </source>
</evidence>
<dbReference type="Gene3D" id="3.90.400.10">
    <property type="entry name" value="Oligo-1,6-glucosidase, Domain 2"/>
    <property type="match status" value="1"/>
</dbReference>
<dbReference type="RefSeq" id="WP_301210277.1">
    <property type="nucleotide sequence ID" value="NZ_JAROCF010000001.1"/>
</dbReference>
<dbReference type="Gene3D" id="3.20.20.80">
    <property type="entry name" value="Glycosidases"/>
    <property type="match status" value="1"/>
</dbReference>
<comment type="caution">
    <text evidence="3">The sequence shown here is derived from an EMBL/GenBank/DDBJ whole genome shotgun (WGS) entry which is preliminary data.</text>
</comment>
<dbReference type="PANTHER" id="PTHR10357">
    <property type="entry name" value="ALPHA-AMYLASE FAMILY MEMBER"/>
    <property type="match status" value="1"/>
</dbReference>
<dbReference type="InterPro" id="IPR017853">
    <property type="entry name" value="GH"/>
</dbReference>
<sequence length="564" mass="62714">MTQPIETLRTATGIDPADTDWWRDAVIYQIYPRSYSDSNGDGIGDLPGIVSRLGHLARLGVDAVWLSPFYPSPQRDGGYDVADYRDVDPQFGTLADADALIEMAHGHGIRIIVDLVPNHCSWDHPAFRAALAAAPGSPERALFHFRDGRGEHGELPPNDWQSMFEGPAWTRVTEADGTPGQWYLHLFDTSQPDWNWADERVRDDFRTTLRFWLDRGVDGFRVDVCDALVKADGLPDWPHATHGVVTPIDGRMPPMWDQEGIHEIFRDWREVLDEYEGTRILCAEAWLPPERTARIVRPGEMHQAFNFAYLEQAWDAGDIRTTIETSLAANDAVGAPTTWVLSNHDVMRHASRYGYDGRVDLEAGVGRDDPQPDRPLGLRRARAATALMLALPGSVYLYQGEELGLPDVTDLPDDKRQDPVWERSGHAIRGRDGSRVPLPWEPGEPSFGFSSVPAADTWLPQPEYYGEYAVALQDGDPLSTLSLYREALVLRRALGLGDGELEWVPGSPEGVIAFRRGRIEVLANVSGAEVRLPAGSEILLASDGDREPGRSVGRDTTVWFTPGE</sequence>
<dbReference type="GO" id="GO:0016787">
    <property type="term" value="F:hydrolase activity"/>
    <property type="evidence" value="ECO:0007669"/>
    <property type="project" value="UniProtKB-KW"/>
</dbReference>
<dbReference type="PANTHER" id="PTHR10357:SF179">
    <property type="entry name" value="NEUTRAL AND BASIC AMINO ACID TRANSPORT PROTEIN RBAT"/>
    <property type="match status" value="1"/>
</dbReference>
<dbReference type="EMBL" id="JAROCF010000001">
    <property type="protein sequence ID" value="MDN4613860.1"/>
    <property type="molecule type" value="Genomic_DNA"/>
</dbReference>
<evidence type="ECO:0000259" key="2">
    <source>
        <dbReference type="SMART" id="SM00642"/>
    </source>
</evidence>
<gene>
    <name evidence="3" type="ORF">P5G50_05280</name>
</gene>